<dbReference type="Pfam" id="PF00106">
    <property type="entry name" value="adh_short"/>
    <property type="match status" value="1"/>
</dbReference>
<dbReference type="PANTHER" id="PTHR44169">
    <property type="entry name" value="NADPH-DEPENDENT 1-ACYLDIHYDROXYACETONE PHOSPHATE REDUCTASE"/>
    <property type="match status" value="1"/>
</dbReference>
<dbReference type="PANTHER" id="PTHR44169:SF6">
    <property type="entry name" value="NADPH-DEPENDENT 1-ACYLDIHYDROXYACETONE PHOSPHATE REDUCTASE"/>
    <property type="match status" value="1"/>
</dbReference>
<dbReference type="GO" id="GO:0016491">
    <property type="term" value="F:oxidoreductase activity"/>
    <property type="evidence" value="ECO:0007669"/>
    <property type="project" value="UniProtKB-KW"/>
</dbReference>
<dbReference type="PRINTS" id="PR00080">
    <property type="entry name" value="SDRFAMILY"/>
</dbReference>
<evidence type="ECO:0000256" key="1">
    <source>
        <dbReference type="ARBA" id="ARBA00006484"/>
    </source>
</evidence>
<accession>A0A4P6UW44</accession>
<proteinExistence type="inferred from homology"/>
<evidence type="ECO:0000313" key="6">
    <source>
        <dbReference type="Proteomes" id="UP000293719"/>
    </source>
</evidence>
<reference evidence="5 6" key="1">
    <citation type="journal article" date="2017" name="Int. J. Syst. Evol. Microbiol.">
        <title>Roseitalea porphyridii gen. nov., sp. nov., isolated from a red alga, and reclassification of Hoeflea suaedae Chung et al. 2013 as Pseudohoeflea suaedae gen. nov., comb. nov.</title>
        <authorList>
            <person name="Hyeon J.W."/>
            <person name="Jeong S.E."/>
            <person name="Baek K."/>
            <person name="Jeon C.O."/>
        </authorList>
    </citation>
    <scope>NUCLEOTIDE SEQUENCE [LARGE SCALE GENOMIC DNA]</scope>
    <source>
        <strain evidence="5 6">MA7-20</strain>
    </source>
</reference>
<dbReference type="SUPFAM" id="SSF51735">
    <property type="entry name" value="NAD(P)-binding Rossmann-fold domains"/>
    <property type="match status" value="1"/>
</dbReference>
<dbReference type="Gene3D" id="3.40.50.720">
    <property type="entry name" value="NAD(P)-binding Rossmann-like Domain"/>
    <property type="match status" value="1"/>
</dbReference>
<keyword evidence="6" id="KW-1185">Reference proteome</keyword>
<dbReference type="AlphaFoldDB" id="A0A4P6UW44"/>
<dbReference type="SMART" id="SM00822">
    <property type="entry name" value="PKS_KR"/>
    <property type="match status" value="1"/>
</dbReference>
<dbReference type="CDD" id="cd05374">
    <property type="entry name" value="17beta-HSD-like_SDR_c"/>
    <property type="match status" value="1"/>
</dbReference>
<sequence length="274" mass="29810">MTRKHQTALVTGASSGIGKSIAERLLKDGLTVYVAARSVDKMADLADKGAIVLPLDITKQDQIEAVAARIVEGHGGVDVLVNNAGYGQYGPVEDTPVETARYQFEVNLFGLAGLTQLLLPAMRDKRQGMIVNISSIGGKLFTPLGAWYHATKHALEGWSDCLRLELKPFGIDVVIIEPGFINTGFADTLGGNLTFRRDGAYAEYAGRFEGRVDKARTTGEGSPPSVVADTVARAVQARRPRTRYATGQMARPLLFLRWILSDRTFDRLIVSQFS</sequence>
<dbReference type="KEGG" id="rpod:E0E05_01155"/>
<evidence type="ECO:0000259" key="4">
    <source>
        <dbReference type="SMART" id="SM00822"/>
    </source>
</evidence>
<dbReference type="InterPro" id="IPR002347">
    <property type="entry name" value="SDR_fam"/>
</dbReference>
<evidence type="ECO:0000313" key="5">
    <source>
        <dbReference type="EMBL" id="QBK29322.1"/>
    </source>
</evidence>
<evidence type="ECO:0000256" key="2">
    <source>
        <dbReference type="ARBA" id="ARBA00023002"/>
    </source>
</evidence>
<dbReference type="GeneID" id="90765889"/>
<dbReference type="InterPro" id="IPR057326">
    <property type="entry name" value="KR_dom"/>
</dbReference>
<keyword evidence="2" id="KW-0560">Oxidoreductase</keyword>
<comment type="similarity">
    <text evidence="1 3">Belongs to the short-chain dehydrogenases/reductases (SDR) family.</text>
</comment>
<dbReference type="OrthoDB" id="9793825at2"/>
<gene>
    <name evidence="5" type="ORF">E0E05_01155</name>
</gene>
<name>A0A4P6UW44_9HYPH</name>
<dbReference type="InterPro" id="IPR036291">
    <property type="entry name" value="NAD(P)-bd_dom_sf"/>
</dbReference>
<dbReference type="NCBIfam" id="NF004826">
    <property type="entry name" value="PRK06182.1"/>
    <property type="match status" value="1"/>
</dbReference>
<dbReference type="EMBL" id="CP036532">
    <property type="protein sequence ID" value="QBK29322.1"/>
    <property type="molecule type" value="Genomic_DNA"/>
</dbReference>
<protein>
    <submittedName>
        <fullName evidence="5">SDR family NAD(P)-dependent oxidoreductase</fullName>
    </submittedName>
</protein>
<feature type="domain" description="Ketoreductase" evidence="4">
    <location>
        <begin position="6"/>
        <end position="161"/>
    </location>
</feature>
<organism evidence="5 6">
    <name type="scientific">Roseitalea porphyridii</name>
    <dbReference type="NCBI Taxonomy" id="1852022"/>
    <lineage>
        <taxon>Bacteria</taxon>
        <taxon>Pseudomonadati</taxon>
        <taxon>Pseudomonadota</taxon>
        <taxon>Alphaproteobacteria</taxon>
        <taxon>Hyphomicrobiales</taxon>
        <taxon>Ahrensiaceae</taxon>
        <taxon>Roseitalea</taxon>
    </lineage>
</organism>
<dbReference type="Proteomes" id="UP000293719">
    <property type="component" value="Chromosome"/>
</dbReference>
<dbReference type="RefSeq" id="WP_131615023.1">
    <property type="nucleotide sequence ID" value="NZ_CP036532.1"/>
</dbReference>
<dbReference type="PRINTS" id="PR00081">
    <property type="entry name" value="GDHRDH"/>
</dbReference>
<evidence type="ECO:0000256" key="3">
    <source>
        <dbReference type="RuleBase" id="RU000363"/>
    </source>
</evidence>